<protein>
    <submittedName>
        <fullName evidence="1">Uncharacterized protein</fullName>
    </submittedName>
</protein>
<dbReference type="EMBL" id="MPDP01000197">
    <property type="protein sequence ID" value="KAK1471721.1"/>
    <property type="molecule type" value="Genomic_DNA"/>
</dbReference>
<evidence type="ECO:0000313" key="2">
    <source>
        <dbReference type="Proteomes" id="UP001239213"/>
    </source>
</evidence>
<sequence>MMNRPKQPPPPPSPLIRKLHIHSGANGAGREISLQIQTYGVDGADCGFSQLLFGPEPDTSPAKIFLFASQTPSETHRVLLKLKRPVCFQSPHHTFPPTSIRRCSPGTRPQQDPISINRGTGIRIDSLTSSPATRAGACTPRKLAEHEQQQDSARVYGCRRKSITFVRSFVSSVKVAGNTRKSLSGIFSREATLRRVSVPQRGGHSSTRRP</sequence>
<comment type="caution">
    <text evidence="1">The sequence shown here is derived from an EMBL/GenBank/DDBJ whole genome shotgun (WGS) entry which is preliminary data.</text>
</comment>
<organism evidence="1 2">
    <name type="scientific">Colletotrichum cuscutae</name>
    <dbReference type="NCBI Taxonomy" id="1209917"/>
    <lineage>
        <taxon>Eukaryota</taxon>
        <taxon>Fungi</taxon>
        <taxon>Dikarya</taxon>
        <taxon>Ascomycota</taxon>
        <taxon>Pezizomycotina</taxon>
        <taxon>Sordariomycetes</taxon>
        <taxon>Hypocreomycetidae</taxon>
        <taxon>Glomerellales</taxon>
        <taxon>Glomerellaceae</taxon>
        <taxon>Colletotrichum</taxon>
        <taxon>Colletotrichum acutatum species complex</taxon>
    </lineage>
</organism>
<dbReference type="AlphaFoldDB" id="A0AAI9VBC6"/>
<gene>
    <name evidence="1" type="ORF">CCUS01_17367</name>
</gene>
<reference evidence="1" key="1">
    <citation type="submission" date="2016-11" db="EMBL/GenBank/DDBJ databases">
        <title>The genome sequence of Colletotrichum cuscutae.</title>
        <authorList>
            <person name="Baroncelli R."/>
        </authorList>
    </citation>
    <scope>NUCLEOTIDE SEQUENCE</scope>
    <source>
        <strain evidence="1">IMI 304802</strain>
    </source>
</reference>
<accession>A0AAI9VBC6</accession>
<dbReference type="Proteomes" id="UP001239213">
    <property type="component" value="Unassembled WGS sequence"/>
</dbReference>
<proteinExistence type="predicted"/>
<evidence type="ECO:0000313" key="1">
    <source>
        <dbReference type="EMBL" id="KAK1471721.1"/>
    </source>
</evidence>
<keyword evidence="2" id="KW-1185">Reference proteome</keyword>
<name>A0AAI9VBC6_9PEZI</name>